<evidence type="ECO:0000256" key="1">
    <source>
        <dbReference type="ARBA" id="ARBA00004651"/>
    </source>
</evidence>
<evidence type="ECO:0000259" key="8">
    <source>
        <dbReference type="Pfam" id="PF12704"/>
    </source>
</evidence>
<dbReference type="Pfam" id="PF12704">
    <property type="entry name" value="MacB_PCD"/>
    <property type="match status" value="1"/>
</dbReference>
<evidence type="ECO:0000256" key="6">
    <source>
        <dbReference type="SAM" id="Phobius"/>
    </source>
</evidence>
<dbReference type="EMBL" id="JADIKE010000031">
    <property type="protein sequence ID" value="MBM7125205.1"/>
    <property type="molecule type" value="Genomic_DNA"/>
</dbReference>
<name>A0ABS2K1T2_9GAMM</name>
<feature type="transmembrane region" description="Helical" evidence="6">
    <location>
        <begin position="351"/>
        <end position="380"/>
    </location>
</feature>
<evidence type="ECO:0000256" key="2">
    <source>
        <dbReference type="ARBA" id="ARBA00022475"/>
    </source>
</evidence>
<dbReference type="Pfam" id="PF02687">
    <property type="entry name" value="FtsX"/>
    <property type="match status" value="1"/>
</dbReference>
<dbReference type="PANTHER" id="PTHR30572:SF18">
    <property type="entry name" value="ABC-TYPE MACROLIDE FAMILY EXPORT SYSTEM PERMEASE COMPONENT 2"/>
    <property type="match status" value="1"/>
</dbReference>
<evidence type="ECO:0000313" key="9">
    <source>
        <dbReference type="EMBL" id="MBM7125205.1"/>
    </source>
</evidence>
<keyword evidence="2" id="KW-1003">Cell membrane</keyword>
<evidence type="ECO:0000256" key="5">
    <source>
        <dbReference type="ARBA" id="ARBA00023136"/>
    </source>
</evidence>
<accession>A0ABS2K1T2</accession>
<dbReference type="RefSeq" id="WP_204680720.1">
    <property type="nucleotide sequence ID" value="NZ_BSNR01000018.1"/>
</dbReference>
<reference evidence="9" key="1">
    <citation type="submission" date="2020-10" db="EMBL/GenBank/DDBJ databases">
        <title>Phylogeny of dyella-like bacteria.</title>
        <authorList>
            <person name="Fu J."/>
        </authorList>
    </citation>
    <scope>NUCLEOTIDE SEQUENCE</scope>
    <source>
        <strain evidence="9">DHOC52</strain>
    </source>
</reference>
<feature type="transmembrane region" description="Helical" evidence="6">
    <location>
        <begin position="21"/>
        <end position="41"/>
    </location>
</feature>
<feature type="domain" description="MacB-like periplasmic core" evidence="8">
    <location>
        <begin position="20"/>
        <end position="222"/>
    </location>
</feature>
<dbReference type="InterPro" id="IPR003838">
    <property type="entry name" value="ABC3_permease_C"/>
</dbReference>
<keyword evidence="5 6" id="KW-0472">Membrane</keyword>
<dbReference type="Proteomes" id="UP001430149">
    <property type="component" value="Unassembled WGS sequence"/>
</dbReference>
<evidence type="ECO:0000256" key="4">
    <source>
        <dbReference type="ARBA" id="ARBA00022989"/>
    </source>
</evidence>
<proteinExistence type="predicted"/>
<dbReference type="PANTHER" id="PTHR30572">
    <property type="entry name" value="MEMBRANE COMPONENT OF TRANSPORTER-RELATED"/>
    <property type="match status" value="1"/>
</dbReference>
<evidence type="ECO:0000313" key="10">
    <source>
        <dbReference type="Proteomes" id="UP001430149"/>
    </source>
</evidence>
<protein>
    <submittedName>
        <fullName evidence="9">ABC transporter permease</fullName>
    </submittedName>
</protein>
<dbReference type="InterPro" id="IPR050250">
    <property type="entry name" value="Macrolide_Exporter_MacB"/>
</dbReference>
<keyword evidence="3 6" id="KW-0812">Transmembrane</keyword>
<keyword evidence="4 6" id="KW-1133">Transmembrane helix</keyword>
<evidence type="ECO:0000256" key="3">
    <source>
        <dbReference type="ARBA" id="ARBA00022692"/>
    </source>
</evidence>
<gene>
    <name evidence="9" type="ORF">ISP19_07390</name>
</gene>
<sequence length="436" mass="48211">MIKYYLQLALRSLRRNPVLTALMVIAIGFGVASSMTTYAVLHALSGDPIPWKSNKLFFPQIDAWGPNPHRNGHEPADAMTYIDAVSLMRDHRAHRQSALYPIAPTVRSDDPAQKSREAPGQAVASEFFPMLDVPFLYGSSWAAADDEQHAKVVVISKSLNQRLFRGVNSVGRSIQLNSHSYRVIGVLGDWHPQPKFYDLATTDAFGSTDQVFLPFTTATDAQLATKSGFFCINLPSPGYAAMLNSSCVWIGYMVELDTPSQVRDYRSYLDSYAREQRASGRFGWEPNNRLRDLSAWLDFEQVVPAQTKMSFVVALCLLLVCMVNTVGLLLAKFLLRSGEIGVRRALGANRIAIAIQFGVEAGAIGVTGGLLGLMLTWLGIQVTRAALPRQIADLAHIDWLLLWQTLLLAVVATILAALYPVWRAMCVRPSLQLKED</sequence>
<evidence type="ECO:0000259" key="7">
    <source>
        <dbReference type="Pfam" id="PF02687"/>
    </source>
</evidence>
<organism evidence="9 10">
    <name type="scientific">Dyella flava</name>
    <dbReference type="NCBI Taxonomy" id="1920170"/>
    <lineage>
        <taxon>Bacteria</taxon>
        <taxon>Pseudomonadati</taxon>
        <taxon>Pseudomonadota</taxon>
        <taxon>Gammaproteobacteria</taxon>
        <taxon>Lysobacterales</taxon>
        <taxon>Rhodanobacteraceae</taxon>
        <taxon>Dyella</taxon>
    </lineage>
</organism>
<feature type="domain" description="ABC3 transporter permease C-terminal" evidence="7">
    <location>
        <begin position="312"/>
        <end position="425"/>
    </location>
</feature>
<feature type="transmembrane region" description="Helical" evidence="6">
    <location>
        <begin position="309"/>
        <end position="331"/>
    </location>
</feature>
<keyword evidence="10" id="KW-1185">Reference proteome</keyword>
<feature type="transmembrane region" description="Helical" evidence="6">
    <location>
        <begin position="400"/>
        <end position="422"/>
    </location>
</feature>
<comment type="subcellular location">
    <subcellularLocation>
        <location evidence="1">Cell membrane</location>
        <topology evidence="1">Multi-pass membrane protein</topology>
    </subcellularLocation>
</comment>
<dbReference type="InterPro" id="IPR025857">
    <property type="entry name" value="MacB_PCD"/>
</dbReference>
<comment type="caution">
    <text evidence="9">The sequence shown here is derived from an EMBL/GenBank/DDBJ whole genome shotgun (WGS) entry which is preliminary data.</text>
</comment>